<sequence length="413" mass="46928">MALLYLGSCDSSKYPNDRKLFLKPYHKDGLMSGKITFRDDDRTTWRSFRKTEGNDVEHLQQFLKNAGFSANRMNLGIFDYATQAAVRLFQEYVRTIDEEGDSTMVPDGFVGNNTMKHVNRWIAQNKSCSWGPSSAAAPSQEYKDWFTLLQKAKSYYKSNPGPILKQINNLNQTYSTRKIEDWNFDQNEIHLIGIRRNQDQPVHDRKNDDIFVLLVNGQVFKFWGSTDPSVRMAGRKDEPFLVEGQHLYRFGWHKVWVEKKIYRAAKPLVPEGVLVLRDWNNDNSLTSKDLDMTDRNGTPLGIRVNNSINIHWSGIGSTNFSAGCQVISGKSYINNQSKVVDCSDFASRSYSELTTSAKKTKGAYNMLADLVLCYTEAGVNSLVYTLGREESLDIDANFGANYASNSLEAMTKI</sequence>
<dbReference type="RefSeq" id="WP_183487545.1">
    <property type="nucleotide sequence ID" value="NZ_JBHUOV010000002.1"/>
</dbReference>
<dbReference type="Gene3D" id="1.10.101.10">
    <property type="entry name" value="PGBD-like superfamily/PGBD"/>
    <property type="match status" value="1"/>
</dbReference>
<accession>A0ABW5WQU1</accession>
<comment type="caution">
    <text evidence="2">The sequence shown here is derived from an EMBL/GenBank/DDBJ whole genome shotgun (WGS) entry which is preliminary data.</text>
</comment>
<dbReference type="InterPro" id="IPR002477">
    <property type="entry name" value="Peptidoglycan-bd-like"/>
</dbReference>
<gene>
    <name evidence="2" type="ORF">ACFS5M_07660</name>
</gene>
<dbReference type="SUPFAM" id="SSF47090">
    <property type="entry name" value="PGBD-like"/>
    <property type="match status" value="1"/>
</dbReference>
<dbReference type="Proteomes" id="UP001597533">
    <property type="component" value="Unassembled WGS sequence"/>
</dbReference>
<protein>
    <submittedName>
        <fullName evidence="2">Peptidoglycan-binding protein</fullName>
    </submittedName>
</protein>
<evidence type="ECO:0000259" key="1">
    <source>
        <dbReference type="Pfam" id="PF01471"/>
    </source>
</evidence>
<proteinExistence type="predicted"/>
<dbReference type="EMBL" id="JBHUOV010000002">
    <property type="protein sequence ID" value="MFD2823540.1"/>
    <property type="molecule type" value="Genomic_DNA"/>
</dbReference>
<dbReference type="InterPro" id="IPR036366">
    <property type="entry name" value="PGBDSf"/>
</dbReference>
<organism evidence="2 3">
    <name type="scientific">Lacinutrix iliipiscaria</name>
    <dbReference type="NCBI Taxonomy" id="1230532"/>
    <lineage>
        <taxon>Bacteria</taxon>
        <taxon>Pseudomonadati</taxon>
        <taxon>Bacteroidota</taxon>
        <taxon>Flavobacteriia</taxon>
        <taxon>Flavobacteriales</taxon>
        <taxon>Flavobacteriaceae</taxon>
        <taxon>Lacinutrix</taxon>
    </lineage>
</organism>
<keyword evidence="3" id="KW-1185">Reference proteome</keyword>
<reference evidence="3" key="1">
    <citation type="journal article" date="2019" name="Int. J. Syst. Evol. Microbiol.">
        <title>The Global Catalogue of Microorganisms (GCM) 10K type strain sequencing project: providing services to taxonomists for standard genome sequencing and annotation.</title>
        <authorList>
            <consortium name="The Broad Institute Genomics Platform"/>
            <consortium name="The Broad Institute Genome Sequencing Center for Infectious Disease"/>
            <person name="Wu L."/>
            <person name="Ma J."/>
        </authorList>
    </citation>
    <scope>NUCLEOTIDE SEQUENCE [LARGE SCALE GENOMIC DNA]</scope>
    <source>
        <strain evidence="3">KCTC 32141</strain>
    </source>
</reference>
<evidence type="ECO:0000313" key="2">
    <source>
        <dbReference type="EMBL" id="MFD2823540.1"/>
    </source>
</evidence>
<name>A0ABW5WQU1_9FLAO</name>
<feature type="domain" description="Peptidoglycan binding-like" evidence="1">
    <location>
        <begin position="53"/>
        <end position="91"/>
    </location>
</feature>
<evidence type="ECO:0000313" key="3">
    <source>
        <dbReference type="Proteomes" id="UP001597533"/>
    </source>
</evidence>
<dbReference type="InterPro" id="IPR036365">
    <property type="entry name" value="PGBD-like_sf"/>
</dbReference>
<dbReference type="Pfam" id="PF01471">
    <property type="entry name" value="PG_binding_1"/>
    <property type="match status" value="1"/>
</dbReference>